<evidence type="ECO:0000313" key="2">
    <source>
        <dbReference type="Proteomes" id="UP000034740"/>
    </source>
</evidence>
<dbReference type="Proteomes" id="UP000034740">
    <property type="component" value="Unassembled WGS sequence"/>
</dbReference>
<protein>
    <recommendedName>
        <fullName evidence="3">DUF5666 domain-containing protein</fullName>
    </recommendedName>
</protein>
<dbReference type="PATRIC" id="fig|1618605.3.peg.363"/>
<organism evidence="1 2">
    <name type="scientific">Candidatus Adlerbacteria bacterium GW2011_GWA1_54_10</name>
    <dbReference type="NCBI Taxonomy" id="1618605"/>
    <lineage>
        <taxon>Bacteria</taxon>
        <taxon>Candidatus Adleribacteriota</taxon>
    </lineage>
</organism>
<name>A0A0G1XWV4_9BACT</name>
<dbReference type="AlphaFoldDB" id="A0A0G1XWV4"/>
<proteinExistence type="predicted"/>
<dbReference type="EMBL" id="LCRO01000005">
    <property type="protein sequence ID" value="KKW35628.1"/>
    <property type="molecule type" value="Genomic_DNA"/>
</dbReference>
<sequence length="114" mass="12650">MKRSAVVFLSVIAIIAAFFLAASAYRQAQWREQQHIGEVVSAAEDRIVISDVRGRERTVRMSEQTVIRKGRTTVGPPEVGDRLMVIGKNENGSIDAVLIRILDNKGPLPPEKPR</sequence>
<gene>
    <name evidence="1" type="ORF">UY83_C0005G0009</name>
</gene>
<evidence type="ECO:0008006" key="3">
    <source>
        <dbReference type="Google" id="ProtNLM"/>
    </source>
</evidence>
<accession>A0A0G1XWV4</accession>
<comment type="caution">
    <text evidence="1">The sequence shown here is derived from an EMBL/GenBank/DDBJ whole genome shotgun (WGS) entry which is preliminary data.</text>
</comment>
<reference evidence="1 2" key="1">
    <citation type="journal article" date="2015" name="Nature">
        <title>rRNA introns, odd ribosomes, and small enigmatic genomes across a large radiation of phyla.</title>
        <authorList>
            <person name="Brown C.T."/>
            <person name="Hug L.A."/>
            <person name="Thomas B.C."/>
            <person name="Sharon I."/>
            <person name="Castelle C.J."/>
            <person name="Singh A."/>
            <person name="Wilkins M.J."/>
            <person name="Williams K.H."/>
            <person name="Banfield J.F."/>
        </authorList>
    </citation>
    <scope>NUCLEOTIDE SEQUENCE [LARGE SCALE GENOMIC DNA]</scope>
</reference>
<evidence type="ECO:0000313" key="1">
    <source>
        <dbReference type="EMBL" id="KKW35628.1"/>
    </source>
</evidence>